<dbReference type="Pfam" id="PF26639">
    <property type="entry name" value="Het-6_barrel"/>
    <property type="match status" value="1"/>
</dbReference>
<accession>A0AAI8VC28</accession>
<dbReference type="PANTHER" id="PTHR24148">
    <property type="entry name" value="ANKYRIN REPEAT DOMAIN-CONTAINING PROTEIN 39 HOMOLOG-RELATED"/>
    <property type="match status" value="1"/>
</dbReference>
<dbReference type="PANTHER" id="PTHR24148:SF73">
    <property type="entry name" value="HET DOMAIN PROTEIN (AFU_ORTHOLOGUE AFUA_8G01020)"/>
    <property type="match status" value="1"/>
</dbReference>
<dbReference type="Pfam" id="PF06985">
    <property type="entry name" value="HET"/>
    <property type="match status" value="1"/>
</dbReference>
<organism evidence="2 3">
    <name type="scientific">Anthostomella pinea</name>
    <dbReference type="NCBI Taxonomy" id="933095"/>
    <lineage>
        <taxon>Eukaryota</taxon>
        <taxon>Fungi</taxon>
        <taxon>Dikarya</taxon>
        <taxon>Ascomycota</taxon>
        <taxon>Pezizomycotina</taxon>
        <taxon>Sordariomycetes</taxon>
        <taxon>Xylariomycetidae</taxon>
        <taxon>Xylariales</taxon>
        <taxon>Xylariaceae</taxon>
        <taxon>Anthostomella</taxon>
    </lineage>
</organism>
<proteinExistence type="predicted"/>
<dbReference type="EMBL" id="CAUWAG010000004">
    <property type="protein sequence ID" value="CAJ2502190.1"/>
    <property type="molecule type" value="Genomic_DNA"/>
</dbReference>
<keyword evidence="3" id="KW-1185">Reference proteome</keyword>
<feature type="domain" description="Heterokaryon incompatibility" evidence="1">
    <location>
        <begin position="47"/>
        <end position="206"/>
    </location>
</feature>
<evidence type="ECO:0000259" key="1">
    <source>
        <dbReference type="Pfam" id="PF06985"/>
    </source>
</evidence>
<name>A0AAI8VC28_9PEZI</name>
<dbReference type="InterPro" id="IPR052895">
    <property type="entry name" value="HetReg/Transcr_Mod"/>
</dbReference>
<evidence type="ECO:0000313" key="3">
    <source>
        <dbReference type="Proteomes" id="UP001295740"/>
    </source>
</evidence>
<gene>
    <name evidence="2" type="ORF">KHLLAP_LOCUS2658</name>
</gene>
<protein>
    <submittedName>
        <fullName evidence="2">Uu.00g095840.m01.CDS01</fullName>
    </submittedName>
</protein>
<evidence type="ECO:0000313" key="2">
    <source>
        <dbReference type="EMBL" id="CAJ2502190.1"/>
    </source>
</evidence>
<comment type="caution">
    <text evidence="2">The sequence shown here is derived from an EMBL/GenBank/DDBJ whole genome shotgun (WGS) entry which is preliminary data.</text>
</comment>
<dbReference type="AlphaFoldDB" id="A0AAI8VC28"/>
<reference evidence="2" key="1">
    <citation type="submission" date="2023-10" db="EMBL/GenBank/DDBJ databases">
        <authorList>
            <person name="Hackl T."/>
        </authorList>
    </citation>
    <scope>NUCLEOTIDE SEQUENCE</scope>
</reference>
<dbReference type="InterPro" id="IPR010730">
    <property type="entry name" value="HET"/>
</dbReference>
<dbReference type="Proteomes" id="UP001295740">
    <property type="component" value="Unassembled WGS sequence"/>
</dbReference>
<sequence>MDSYCYVPFEDEPGCDRFRVVTIFPGASDQAIQCTLEHVALGKSPDYEALSYVWGNPEDKADIFCNGRRLQVTADLHAALHHIRPLGSEPRRIWADAICINQRDNDERGRQVRRMREIYPKASRVLIWLGEAHDGSDEGLEAAREIAQACRQYAAERGDLKTISFSDGRASRLFGKFRDPSQFTRLEAFYRVIRRTWFTRVWVIQELALAAEATILCGNTVMDWKDLMDAITAQDHLNLHLADHERNAYIFILQKAREEWAQGMKLGLLSVLFRYRIFDSTDPRDKIFGLSSLARGKLADIQALQADYNIGTLQLYCTIAEEILKESRTLHLLSVPRRFVGIGPQHLPSWVPDWTNTRLTACLGLLNYSDINDLGFAATRASKAQIRFDDATSSLAVEGHIVDRIQAVGSVLKVEEVPRTNFREVRIPKCSYVLDNWLRVAEVKQEEPYITGEPIRDAFAQTLVTESTSESIETLRAQLDILESYASIARWLGSFSERKPPDTLVQQAVTAMHTALFHNTTDQLTLYFRIHMSSLADRRVFRTERGYIGLAAALAEAGEEVVVVKGGNVPLVLRPKGEAWTLQGDYYVRGIMQGEAYDGERCELMRIS</sequence>